<dbReference type="EMBL" id="JAMRYM010000003">
    <property type="protein sequence ID" value="MCM6761138.1"/>
    <property type="molecule type" value="Genomic_DNA"/>
</dbReference>
<reference evidence="1" key="1">
    <citation type="submission" date="2022-06" db="EMBL/GenBank/DDBJ databases">
        <title>Whole genome shotgun sequencing (WGS) of Rathayibacter sp. ZW T2_19, isolated from stored onions (Allium cepa).</title>
        <authorList>
            <person name="Stoll D.A."/>
            <person name="Huch M."/>
        </authorList>
    </citation>
    <scope>NUCLEOTIDE SEQUENCE</scope>
    <source>
        <strain evidence="1">ZW T2_19</strain>
    </source>
</reference>
<name>A0A9X2DV91_9MICO</name>
<organism evidence="1 2">
    <name type="scientific">Rathayibacter rubneri</name>
    <dbReference type="NCBI Taxonomy" id="2950106"/>
    <lineage>
        <taxon>Bacteria</taxon>
        <taxon>Bacillati</taxon>
        <taxon>Actinomycetota</taxon>
        <taxon>Actinomycetes</taxon>
        <taxon>Micrococcales</taxon>
        <taxon>Microbacteriaceae</taxon>
        <taxon>Rathayibacter</taxon>
    </lineage>
</organism>
<protein>
    <submittedName>
        <fullName evidence="1">Uncharacterized protein</fullName>
    </submittedName>
</protein>
<accession>A0A9X2DV91</accession>
<dbReference type="AlphaFoldDB" id="A0A9X2DV91"/>
<evidence type="ECO:0000313" key="2">
    <source>
        <dbReference type="Proteomes" id="UP001155240"/>
    </source>
</evidence>
<proteinExistence type="predicted"/>
<dbReference type="RefSeq" id="WP_251943087.1">
    <property type="nucleotide sequence ID" value="NZ_JAMRYM010000003.1"/>
</dbReference>
<comment type="caution">
    <text evidence="1">The sequence shown here is derived from an EMBL/GenBank/DDBJ whole genome shotgun (WGS) entry which is preliminary data.</text>
</comment>
<sequence>MTTTTTPAAVDVDVWGHTPALRAAQDAVNTAAESGDARALRAAVRVLFTAAARHAWPTATALVFKRESVGTFSGFWALYRVTDAGHRVLREWENEPDEMSDESDEERVALDLIGNSHETQDYADTFGPLREGVAVGYHLYML</sequence>
<dbReference type="Proteomes" id="UP001155240">
    <property type="component" value="Unassembled WGS sequence"/>
</dbReference>
<keyword evidence="2" id="KW-1185">Reference proteome</keyword>
<gene>
    <name evidence="1" type="ORF">NB037_01785</name>
</gene>
<evidence type="ECO:0000313" key="1">
    <source>
        <dbReference type="EMBL" id="MCM6761138.1"/>
    </source>
</evidence>